<dbReference type="Proteomes" id="UP001172159">
    <property type="component" value="Unassembled WGS sequence"/>
</dbReference>
<evidence type="ECO:0000313" key="2">
    <source>
        <dbReference type="EMBL" id="KAK0735506.1"/>
    </source>
</evidence>
<comment type="caution">
    <text evidence="2">The sequence shown here is derived from an EMBL/GenBank/DDBJ whole genome shotgun (WGS) entry which is preliminary data.</text>
</comment>
<evidence type="ECO:0000256" key="1">
    <source>
        <dbReference type="SAM" id="MobiDB-lite"/>
    </source>
</evidence>
<keyword evidence="3" id="KW-1185">Reference proteome</keyword>
<organism evidence="2 3">
    <name type="scientific">Apiosordaria backusii</name>
    <dbReference type="NCBI Taxonomy" id="314023"/>
    <lineage>
        <taxon>Eukaryota</taxon>
        <taxon>Fungi</taxon>
        <taxon>Dikarya</taxon>
        <taxon>Ascomycota</taxon>
        <taxon>Pezizomycotina</taxon>
        <taxon>Sordariomycetes</taxon>
        <taxon>Sordariomycetidae</taxon>
        <taxon>Sordariales</taxon>
        <taxon>Lasiosphaeriaceae</taxon>
        <taxon>Apiosordaria</taxon>
    </lineage>
</organism>
<gene>
    <name evidence="2" type="ORF">B0T21DRAFT_412127</name>
</gene>
<protein>
    <submittedName>
        <fullName evidence="2">Uncharacterized protein</fullName>
    </submittedName>
</protein>
<sequence>MADDNEANFTEAKASPSHNAPPQKKKDILERIAWLPPPVLQEVLVRAVEHHPEIADWINQEYEFRGCGLQDTNLWINESRKITCLISSIARDEHVHEFGFWETAEKIGRLIKSLFDDILRAITDDPSRAAKVDAVEVMVEVLRALVYTGRTQAGLVEEIYQYTDGSGAKLAGVLCRLGPVQLRQFLRENENFMHNRLHLMFIHSRSFTSTQLDDIQCDLHAAYRVVTEYD</sequence>
<reference evidence="2" key="1">
    <citation type="submission" date="2023-06" db="EMBL/GenBank/DDBJ databases">
        <title>Genome-scale phylogeny and comparative genomics of the fungal order Sordariales.</title>
        <authorList>
            <consortium name="Lawrence Berkeley National Laboratory"/>
            <person name="Hensen N."/>
            <person name="Bonometti L."/>
            <person name="Westerberg I."/>
            <person name="Brannstrom I.O."/>
            <person name="Guillou S."/>
            <person name="Cros-Aarteil S."/>
            <person name="Calhoun S."/>
            <person name="Haridas S."/>
            <person name="Kuo A."/>
            <person name="Mondo S."/>
            <person name="Pangilinan J."/>
            <person name="Riley R."/>
            <person name="Labutti K."/>
            <person name="Andreopoulos B."/>
            <person name="Lipzen A."/>
            <person name="Chen C."/>
            <person name="Yanf M."/>
            <person name="Daum C."/>
            <person name="Ng V."/>
            <person name="Clum A."/>
            <person name="Steindorff A."/>
            <person name="Ohm R."/>
            <person name="Martin F."/>
            <person name="Silar P."/>
            <person name="Natvig D."/>
            <person name="Lalanne C."/>
            <person name="Gautier V."/>
            <person name="Ament-Velasquez S.L."/>
            <person name="Kruys A."/>
            <person name="Hutchinson M.I."/>
            <person name="Powell A.J."/>
            <person name="Barry K."/>
            <person name="Miller A.N."/>
            <person name="Grigoriev I.V."/>
            <person name="Debuchy R."/>
            <person name="Gladieux P."/>
            <person name="Thoren M.H."/>
            <person name="Johannesson H."/>
        </authorList>
    </citation>
    <scope>NUCLEOTIDE SEQUENCE</scope>
    <source>
        <strain evidence="2">CBS 540.89</strain>
    </source>
</reference>
<name>A0AA40BJU6_9PEZI</name>
<accession>A0AA40BJU6</accession>
<proteinExistence type="predicted"/>
<evidence type="ECO:0000313" key="3">
    <source>
        <dbReference type="Proteomes" id="UP001172159"/>
    </source>
</evidence>
<dbReference type="EMBL" id="JAUKTV010000007">
    <property type="protein sequence ID" value="KAK0735506.1"/>
    <property type="molecule type" value="Genomic_DNA"/>
</dbReference>
<dbReference type="AlphaFoldDB" id="A0AA40BJU6"/>
<feature type="region of interest" description="Disordered" evidence="1">
    <location>
        <begin position="1"/>
        <end position="23"/>
    </location>
</feature>